<evidence type="ECO:0000256" key="8">
    <source>
        <dbReference type="ARBA" id="ARBA00039149"/>
    </source>
</evidence>
<dbReference type="Pfam" id="PF06508">
    <property type="entry name" value="QueC"/>
    <property type="match status" value="1"/>
</dbReference>
<dbReference type="GO" id="GO:0016874">
    <property type="term" value="F:ligase activity"/>
    <property type="evidence" value="ECO:0007669"/>
    <property type="project" value="UniProtKB-KW"/>
</dbReference>
<keyword evidence="11" id="KW-1185">Reference proteome</keyword>
<evidence type="ECO:0000256" key="5">
    <source>
        <dbReference type="ARBA" id="ARBA00022833"/>
    </source>
</evidence>
<dbReference type="Proteomes" id="UP000006298">
    <property type="component" value="Segment"/>
</dbReference>
<organism evidence="10 11">
    <name type="scientific">Bacillus phage BCD7</name>
    <dbReference type="NCBI Taxonomy" id="1136534"/>
    <lineage>
        <taxon>Viruses</taxon>
        <taxon>Duplodnaviria</taxon>
        <taxon>Heunggongvirae</taxon>
        <taxon>Uroviricota</taxon>
        <taxon>Caudoviricetes</taxon>
        <taxon>Becedseptimavirus</taxon>
        <taxon>Becedseptimavirus BCD7</taxon>
    </lineage>
</organism>
<evidence type="ECO:0000256" key="1">
    <source>
        <dbReference type="ARBA" id="ARBA00005061"/>
    </source>
</evidence>
<evidence type="ECO:0000313" key="10">
    <source>
        <dbReference type="EMBL" id="AEZ50472.1"/>
    </source>
</evidence>
<sequence>MENNAVVLFSGGFDSIVLLHEVMNRGQKPFLLFFDYGQKNRIQEMNNAHYWARKYQLEMGILELPSINSWSKAKMLRDNQVAGEEIDKADESIQYIEMRNLIFLAYASSIAESIGAIDIYTAIIDGCYADGNARFVKSFDSMLFSITDQKIQVVAPFALNSKDQVKDYAVNVLGLDLAEILAHSISCNLPDSDGFPCGKCGDCESIRKYEQEIIS</sequence>
<evidence type="ECO:0000256" key="7">
    <source>
        <dbReference type="ARBA" id="ARBA00037993"/>
    </source>
</evidence>
<accession>J9PUC5</accession>
<dbReference type="GeneID" id="14011544"/>
<dbReference type="GO" id="GO:0046872">
    <property type="term" value="F:metal ion binding"/>
    <property type="evidence" value="ECO:0007669"/>
    <property type="project" value="UniProtKB-KW"/>
</dbReference>
<dbReference type="EC" id="6.3.4.20" evidence="8"/>
<comment type="pathway">
    <text evidence="1">Purine metabolism; 7-cyano-7-deazaguanine biosynthesis.</text>
</comment>
<dbReference type="PANTHER" id="PTHR42914:SF1">
    <property type="entry name" value="7-CYANO-7-DEAZAGUANINE SYNTHASE"/>
    <property type="match status" value="1"/>
</dbReference>
<dbReference type="InterPro" id="IPR018317">
    <property type="entry name" value="QueC"/>
</dbReference>
<evidence type="ECO:0000256" key="3">
    <source>
        <dbReference type="ARBA" id="ARBA00022723"/>
    </source>
</evidence>
<dbReference type="EMBL" id="JN712910">
    <property type="protein sequence ID" value="AEZ50472.1"/>
    <property type="molecule type" value="Genomic_DNA"/>
</dbReference>
<keyword evidence="4" id="KW-0547">Nucleotide-binding</keyword>
<dbReference type="Gene3D" id="3.40.50.620">
    <property type="entry name" value="HUPs"/>
    <property type="match status" value="1"/>
</dbReference>
<keyword evidence="2" id="KW-0436">Ligase</keyword>
<evidence type="ECO:0000256" key="4">
    <source>
        <dbReference type="ARBA" id="ARBA00022741"/>
    </source>
</evidence>
<keyword evidence="6" id="KW-0067">ATP-binding</keyword>
<evidence type="ECO:0000313" key="11">
    <source>
        <dbReference type="Proteomes" id="UP000006298"/>
    </source>
</evidence>
<comment type="similarity">
    <text evidence="7">Belongs to the QueC family.</text>
</comment>
<protein>
    <recommendedName>
        <fullName evidence="8">7-cyano-7-deazaguanine synthase</fullName>
        <ecNumber evidence="8">6.3.4.20</ecNumber>
    </recommendedName>
</protein>
<proteinExistence type="inferred from homology"/>
<keyword evidence="3" id="KW-0479">Metal-binding</keyword>
<dbReference type="RefSeq" id="YP_007005876.1">
    <property type="nucleotide sequence ID" value="NC_019515.1"/>
</dbReference>
<reference evidence="10 11" key="1">
    <citation type="submission" date="2011-09" db="EMBL/GenBank/DDBJ databases">
        <title>Complete Genome Sequence of Bacillus cereus Bacteriophage BCD7.</title>
        <authorList>
            <person name="Lee J.-H."/>
            <person name="Shin H."/>
            <person name="Son B."/>
            <person name="Ryu S."/>
        </authorList>
    </citation>
    <scope>NUCLEOTIDE SEQUENCE [LARGE SCALE GENOMIC DNA]</scope>
</reference>
<dbReference type="KEGG" id="vg:14011544"/>
<dbReference type="InterPro" id="IPR014729">
    <property type="entry name" value="Rossmann-like_a/b/a_fold"/>
</dbReference>
<dbReference type="SUPFAM" id="SSF52402">
    <property type="entry name" value="Adenine nucleotide alpha hydrolases-like"/>
    <property type="match status" value="1"/>
</dbReference>
<dbReference type="PANTHER" id="PTHR42914">
    <property type="entry name" value="7-CYANO-7-DEAZAGUANINE SYNTHASE"/>
    <property type="match status" value="1"/>
</dbReference>
<evidence type="ECO:0000256" key="2">
    <source>
        <dbReference type="ARBA" id="ARBA00022598"/>
    </source>
</evidence>
<evidence type="ECO:0000256" key="6">
    <source>
        <dbReference type="ARBA" id="ARBA00022840"/>
    </source>
</evidence>
<evidence type="ECO:0000256" key="9">
    <source>
        <dbReference type="ARBA" id="ARBA00047890"/>
    </source>
</evidence>
<comment type="catalytic activity">
    <reaction evidence="9">
        <text>7-carboxy-7-carbaguanine + NH4(+) + 2 ATP = 7-cyano-7-carbaguanine + 2 AMP + 2 diphosphate + 2 H(+)</text>
        <dbReference type="Rhea" id="RHEA:27982"/>
        <dbReference type="ChEBI" id="CHEBI:15378"/>
        <dbReference type="ChEBI" id="CHEBI:28938"/>
        <dbReference type="ChEBI" id="CHEBI:30616"/>
        <dbReference type="ChEBI" id="CHEBI:33019"/>
        <dbReference type="ChEBI" id="CHEBI:45075"/>
        <dbReference type="ChEBI" id="CHEBI:61036"/>
        <dbReference type="ChEBI" id="CHEBI:456215"/>
        <dbReference type="EC" id="6.3.4.20"/>
    </reaction>
</comment>
<dbReference type="GO" id="GO:0005524">
    <property type="term" value="F:ATP binding"/>
    <property type="evidence" value="ECO:0007669"/>
    <property type="project" value="UniProtKB-KW"/>
</dbReference>
<keyword evidence="5" id="KW-0862">Zinc</keyword>
<name>J9PUC5_9CAUD</name>
<gene>
    <name evidence="10" type="ORF">BCD7_0025</name>
</gene>